<sequence length="413" mass="45286">MSLDAATLRKDFPILDQVVNDEALVYLDNAATTQKPTAVMDEMVNGYYYKNNANVHRGVHTLAERATVQFEAAREKVRRFIGAKETAEVLFTRGTTTSLNWIARSYGELAIQEGDEIVISYMEHHSNIIPWQQLAKSKKAVLKYIGLTADGQLDLADAEKQITAKTKIVSIAHVSNVLGVINPIEKIRDLAHAQGAVIVVDGAQSVPHMPVDVVALDVDFYCFSGHKMLGPTGIGVLYGKRAHLEQMEPVEFGGEMIDFVNLQDSTWKELPWKFEAGTPNIAGAIGLGAAVDYLEKLGMDQVEAHEQELVAYVLPKLLAIEGLTVYGPQDPSLHTGVITFNLDGLHPHDVATALDMEGVAVRAGHHCAQPLMKYLDVSATARASFYLYNTKEDADRLVEAILATKEFFGHGAF</sequence>
<dbReference type="InterPro" id="IPR015424">
    <property type="entry name" value="PyrdxlP-dep_Trfase"/>
</dbReference>
<dbReference type="GO" id="GO:0030170">
    <property type="term" value="F:pyridoxal phosphate binding"/>
    <property type="evidence" value="ECO:0007669"/>
    <property type="project" value="UniProtKB-UniRule"/>
</dbReference>
<dbReference type="SUPFAM" id="SSF53383">
    <property type="entry name" value="PLP-dependent transferases"/>
    <property type="match status" value="1"/>
</dbReference>
<name>A0A1H9Q0L8_9LACT</name>
<dbReference type="Gene3D" id="3.40.640.10">
    <property type="entry name" value="Type I PLP-dependent aspartate aminotransferase-like (Major domain)"/>
    <property type="match status" value="1"/>
</dbReference>
<keyword evidence="11" id="KW-1185">Reference proteome</keyword>
<evidence type="ECO:0000256" key="3">
    <source>
        <dbReference type="ARBA" id="ARBA00012239"/>
    </source>
</evidence>
<dbReference type="InterPro" id="IPR015422">
    <property type="entry name" value="PyrdxlP-dep_Trfase_small"/>
</dbReference>
<evidence type="ECO:0000313" key="11">
    <source>
        <dbReference type="Proteomes" id="UP000198948"/>
    </source>
</evidence>
<dbReference type="InterPro" id="IPR010970">
    <property type="entry name" value="Cys_dSase_SufS"/>
</dbReference>
<gene>
    <name evidence="10" type="ORF">SAMN04488559_101273</name>
</gene>
<evidence type="ECO:0000256" key="7">
    <source>
        <dbReference type="RuleBase" id="RU004504"/>
    </source>
</evidence>
<dbReference type="EMBL" id="FOHA01000001">
    <property type="protein sequence ID" value="SER53942.1"/>
    <property type="molecule type" value="Genomic_DNA"/>
</dbReference>
<dbReference type="PANTHER" id="PTHR43586:SF8">
    <property type="entry name" value="CYSTEINE DESULFURASE 1, CHLOROPLASTIC"/>
    <property type="match status" value="1"/>
</dbReference>
<evidence type="ECO:0000259" key="9">
    <source>
        <dbReference type="Pfam" id="PF00266"/>
    </source>
</evidence>
<dbReference type="PROSITE" id="PS00595">
    <property type="entry name" value="AA_TRANSFER_CLASS_5"/>
    <property type="match status" value="1"/>
</dbReference>
<dbReference type="PANTHER" id="PTHR43586">
    <property type="entry name" value="CYSTEINE DESULFURASE"/>
    <property type="match status" value="1"/>
</dbReference>
<dbReference type="GO" id="GO:0031071">
    <property type="term" value="F:cysteine desulfurase activity"/>
    <property type="evidence" value="ECO:0007669"/>
    <property type="project" value="UniProtKB-UniRule"/>
</dbReference>
<dbReference type="InterPro" id="IPR015421">
    <property type="entry name" value="PyrdxlP-dep_Trfase_major"/>
</dbReference>
<dbReference type="STRING" id="142588.SAMN04488559_101273"/>
<dbReference type="RefSeq" id="WP_092649483.1">
    <property type="nucleotide sequence ID" value="NZ_FOHA01000001.1"/>
</dbReference>
<dbReference type="InterPro" id="IPR000192">
    <property type="entry name" value="Aminotrans_V_dom"/>
</dbReference>
<dbReference type="OrthoDB" id="9804366at2"/>
<comment type="cofactor">
    <cofactor evidence="1 7">
        <name>pyridoxal 5'-phosphate</name>
        <dbReference type="ChEBI" id="CHEBI:597326"/>
    </cofactor>
</comment>
<dbReference type="Gene3D" id="3.90.1150.10">
    <property type="entry name" value="Aspartate Aminotransferase, domain 1"/>
    <property type="match status" value="1"/>
</dbReference>
<dbReference type="InterPro" id="IPR020578">
    <property type="entry name" value="Aminotrans_V_PyrdxlP_BS"/>
</dbReference>
<dbReference type="GO" id="GO:0016829">
    <property type="term" value="F:lyase activity"/>
    <property type="evidence" value="ECO:0007669"/>
    <property type="project" value="UniProtKB-KW"/>
</dbReference>
<feature type="domain" description="Aminotransferase class V" evidence="9">
    <location>
        <begin position="25"/>
        <end position="397"/>
    </location>
</feature>
<dbReference type="EC" id="2.8.1.7" evidence="3 8"/>
<keyword evidence="4 8" id="KW-0808">Transferase</keyword>
<comment type="catalytic activity">
    <reaction evidence="6 8">
        <text>(sulfur carrier)-H + L-cysteine = (sulfur carrier)-SH + L-alanine</text>
        <dbReference type="Rhea" id="RHEA:43892"/>
        <dbReference type="Rhea" id="RHEA-COMP:14737"/>
        <dbReference type="Rhea" id="RHEA-COMP:14739"/>
        <dbReference type="ChEBI" id="CHEBI:29917"/>
        <dbReference type="ChEBI" id="CHEBI:35235"/>
        <dbReference type="ChEBI" id="CHEBI:57972"/>
        <dbReference type="ChEBI" id="CHEBI:64428"/>
        <dbReference type="EC" id="2.8.1.7"/>
    </reaction>
</comment>
<keyword evidence="5 8" id="KW-0663">Pyridoxal phosphate</keyword>
<organism evidence="10 11">
    <name type="scientific">Isobaculum melis</name>
    <dbReference type="NCBI Taxonomy" id="142588"/>
    <lineage>
        <taxon>Bacteria</taxon>
        <taxon>Bacillati</taxon>
        <taxon>Bacillota</taxon>
        <taxon>Bacilli</taxon>
        <taxon>Lactobacillales</taxon>
        <taxon>Carnobacteriaceae</taxon>
        <taxon>Isobaculum</taxon>
    </lineage>
</organism>
<keyword evidence="10" id="KW-0456">Lyase</keyword>
<evidence type="ECO:0000256" key="8">
    <source>
        <dbReference type="RuleBase" id="RU004506"/>
    </source>
</evidence>
<comment type="similarity">
    <text evidence="2 8">Belongs to the class-V pyridoxal-phosphate-dependent aminotransferase family. Csd subfamily.</text>
</comment>
<protein>
    <recommendedName>
        <fullName evidence="3 8">Cysteine desulfurase</fullName>
        <ecNumber evidence="3 8">2.8.1.7</ecNumber>
    </recommendedName>
</protein>
<accession>A0A1H9Q0L8</accession>
<evidence type="ECO:0000256" key="4">
    <source>
        <dbReference type="ARBA" id="ARBA00022679"/>
    </source>
</evidence>
<dbReference type="CDD" id="cd06453">
    <property type="entry name" value="SufS_like"/>
    <property type="match status" value="1"/>
</dbReference>
<dbReference type="Proteomes" id="UP000198948">
    <property type="component" value="Unassembled WGS sequence"/>
</dbReference>
<dbReference type="GO" id="GO:0006534">
    <property type="term" value="P:cysteine metabolic process"/>
    <property type="evidence" value="ECO:0007669"/>
    <property type="project" value="UniProtKB-UniRule"/>
</dbReference>
<dbReference type="NCBIfam" id="TIGR01979">
    <property type="entry name" value="sufS"/>
    <property type="match status" value="1"/>
</dbReference>
<proteinExistence type="inferred from homology"/>
<evidence type="ECO:0000256" key="6">
    <source>
        <dbReference type="ARBA" id="ARBA00050776"/>
    </source>
</evidence>
<dbReference type="Pfam" id="PF00266">
    <property type="entry name" value="Aminotran_5"/>
    <property type="match status" value="1"/>
</dbReference>
<dbReference type="InterPro" id="IPR016454">
    <property type="entry name" value="Cysteine_dSase"/>
</dbReference>
<evidence type="ECO:0000256" key="2">
    <source>
        <dbReference type="ARBA" id="ARBA00010447"/>
    </source>
</evidence>
<evidence type="ECO:0000313" key="10">
    <source>
        <dbReference type="EMBL" id="SER53942.1"/>
    </source>
</evidence>
<evidence type="ECO:0000256" key="5">
    <source>
        <dbReference type="ARBA" id="ARBA00022898"/>
    </source>
</evidence>
<dbReference type="AlphaFoldDB" id="A0A1H9Q0L8"/>
<comment type="function">
    <text evidence="8">Catalyzes the removal of elemental sulfur and selenium atoms from L-cysteine, L-cystine, L-selenocysteine, and L-selenocystine to produce L-alanine.</text>
</comment>
<dbReference type="PIRSF" id="PIRSF005572">
    <property type="entry name" value="NifS"/>
    <property type="match status" value="1"/>
</dbReference>
<evidence type="ECO:0000256" key="1">
    <source>
        <dbReference type="ARBA" id="ARBA00001933"/>
    </source>
</evidence>
<reference evidence="10 11" key="1">
    <citation type="submission" date="2016-10" db="EMBL/GenBank/DDBJ databases">
        <authorList>
            <person name="de Groot N.N."/>
        </authorList>
    </citation>
    <scope>NUCLEOTIDE SEQUENCE [LARGE SCALE GENOMIC DNA]</scope>
    <source>
        <strain evidence="10 11">DSM 13760</strain>
    </source>
</reference>